<dbReference type="Proteomes" id="UP000199202">
    <property type="component" value="Unassembled WGS sequence"/>
</dbReference>
<proteinExistence type="predicted"/>
<gene>
    <name evidence="1" type="ORF">SAMN05421869_11358</name>
</gene>
<dbReference type="OrthoDB" id="5082479at2"/>
<protein>
    <submittedName>
        <fullName evidence="1">Uncharacterized protein</fullName>
    </submittedName>
</protein>
<dbReference type="InterPro" id="IPR054202">
    <property type="entry name" value="DUF6907"/>
</dbReference>
<sequence length="253" mass="28011">MDLSMSTPGNASAACTSVDFDPEQLTDAQLAGHACVACGSETNHLTPVNLYIHVGGESQLYACSGSEPATTDANDPAVAAHIQKEADKAAEAAAAKVRYRHAATMDAVRKDLRERPTAYWLTSHPCDQWCTNGNIHRSGDDPDDRVHESDFHSVTFDTMDPSTSYAEYQPPEMRFLLQRGYRESEPRLYMEMEDEPVAWATLREAELLAFRILDLVRQARGQEPPRTQLFDSEGRCADRECVTCHAEQSQASA</sequence>
<dbReference type="EMBL" id="FNDJ01000013">
    <property type="protein sequence ID" value="SDJ93347.1"/>
    <property type="molecule type" value="Genomic_DNA"/>
</dbReference>
<dbReference type="STRING" id="633440.SAMN05421869_11358"/>
<organism evidence="1 2">
    <name type="scientific">Nonomuraea jiangxiensis</name>
    <dbReference type="NCBI Taxonomy" id="633440"/>
    <lineage>
        <taxon>Bacteria</taxon>
        <taxon>Bacillati</taxon>
        <taxon>Actinomycetota</taxon>
        <taxon>Actinomycetes</taxon>
        <taxon>Streptosporangiales</taxon>
        <taxon>Streptosporangiaceae</taxon>
        <taxon>Nonomuraea</taxon>
    </lineage>
</organism>
<evidence type="ECO:0000313" key="2">
    <source>
        <dbReference type="Proteomes" id="UP000199202"/>
    </source>
</evidence>
<name>A0A1G8XS97_9ACTN</name>
<accession>A0A1G8XS97</accession>
<dbReference type="Pfam" id="PF21848">
    <property type="entry name" value="DUF6907"/>
    <property type="match status" value="1"/>
</dbReference>
<evidence type="ECO:0000313" key="1">
    <source>
        <dbReference type="EMBL" id="SDJ93347.1"/>
    </source>
</evidence>
<dbReference type="RefSeq" id="WP_090937266.1">
    <property type="nucleotide sequence ID" value="NZ_FNDJ01000013.1"/>
</dbReference>
<keyword evidence="2" id="KW-1185">Reference proteome</keyword>
<reference evidence="1 2" key="1">
    <citation type="submission" date="2016-10" db="EMBL/GenBank/DDBJ databases">
        <authorList>
            <person name="de Groot N.N."/>
        </authorList>
    </citation>
    <scope>NUCLEOTIDE SEQUENCE [LARGE SCALE GENOMIC DNA]</scope>
    <source>
        <strain evidence="1 2">CGMCC 4.6533</strain>
    </source>
</reference>
<dbReference type="AlphaFoldDB" id="A0A1G8XS97"/>